<keyword evidence="1" id="KW-0472">Membrane</keyword>
<accession>A0A383F2V4</accession>
<feature type="transmembrane region" description="Helical" evidence="1">
    <location>
        <begin position="13"/>
        <end position="32"/>
    </location>
</feature>
<organism evidence="2">
    <name type="scientific">marine metagenome</name>
    <dbReference type="NCBI Taxonomy" id="408172"/>
    <lineage>
        <taxon>unclassified sequences</taxon>
        <taxon>metagenomes</taxon>
        <taxon>ecological metagenomes</taxon>
    </lineage>
</organism>
<keyword evidence="1" id="KW-0812">Transmembrane</keyword>
<keyword evidence="1" id="KW-1133">Transmembrane helix</keyword>
<protein>
    <submittedName>
        <fullName evidence="2">Uncharacterized protein</fullName>
    </submittedName>
</protein>
<dbReference type="AlphaFoldDB" id="A0A383F2V4"/>
<name>A0A383F2V4_9ZZZZ</name>
<feature type="non-terminal residue" evidence="2">
    <location>
        <position position="1"/>
    </location>
</feature>
<gene>
    <name evidence="2" type="ORF">METZ01_LOCUS516175</name>
</gene>
<evidence type="ECO:0000313" key="2">
    <source>
        <dbReference type="EMBL" id="SVE63321.1"/>
    </source>
</evidence>
<sequence length="53" mass="5675">VVKATGGADVAPWVAPNAATFVVLALLLVGHLRTVDDRLWDTANTLFEARLDD</sequence>
<proteinExistence type="predicted"/>
<dbReference type="EMBL" id="UINC01230973">
    <property type="protein sequence ID" value="SVE63321.1"/>
    <property type="molecule type" value="Genomic_DNA"/>
</dbReference>
<evidence type="ECO:0000256" key="1">
    <source>
        <dbReference type="SAM" id="Phobius"/>
    </source>
</evidence>
<reference evidence="2" key="1">
    <citation type="submission" date="2018-05" db="EMBL/GenBank/DDBJ databases">
        <authorList>
            <person name="Lanie J.A."/>
            <person name="Ng W.-L."/>
            <person name="Kazmierczak K.M."/>
            <person name="Andrzejewski T.M."/>
            <person name="Davidsen T.M."/>
            <person name="Wayne K.J."/>
            <person name="Tettelin H."/>
            <person name="Glass J.I."/>
            <person name="Rusch D."/>
            <person name="Podicherti R."/>
            <person name="Tsui H.-C.T."/>
            <person name="Winkler M.E."/>
        </authorList>
    </citation>
    <scope>NUCLEOTIDE SEQUENCE</scope>
</reference>